<evidence type="ECO:0000256" key="1">
    <source>
        <dbReference type="ARBA" id="ARBA00023239"/>
    </source>
</evidence>
<keyword evidence="1 2" id="KW-0456">Lyase</keyword>
<comment type="similarity">
    <text evidence="2">Belongs to the DapA family.</text>
</comment>
<dbReference type="RefSeq" id="WP_132246478.1">
    <property type="nucleotide sequence ID" value="NZ_SLZU01000011.1"/>
</dbReference>
<name>A0A4R3J7Y6_9RHOB</name>
<dbReference type="AlphaFoldDB" id="A0A4R3J7Y6"/>
<dbReference type="Pfam" id="PF00701">
    <property type="entry name" value="DHDPS"/>
    <property type="match status" value="1"/>
</dbReference>
<protein>
    <submittedName>
        <fullName evidence="5">4-hydroxy-tetrahydrodipicolinate synthase</fullName>
    </submittedName>
</protein>
<feature type="active site" description="Proton donor/acceptor" evidence="3">
    <location>
        <position position="142"/>
    </location>
</feature>
<evidence type="ECO:0000313" key="5">
    <source>
        <dbReference type="EMBL" id="TCS61534.1"/>
    </source>
</evidence>
<evidence type="ECO:0000256" key="2">
    <source>
        <dbReference type="PIRNR" id="PIRNR001365"/>
    </source>
</evidence>
<accession>A0A4R3J7Y6</accession>
<gene>
    <name evidence="5" type="ORF">EDD52_111132</name>
</gene>
<dbReference type="PANTHER" id="PTHR12128:SF67">
    <property type="entry name" value="BLR3884 PROTEIN"/>
    <property type="match status" value="1"/>
</dbReference>
<evidence type="ECO:0000313" key="6">
    <source>
        <dbReference type="Proteomes" id="UP000295696"/>
    </source>
</evidence>
<evidence type="ECO:0000256" key="3">
    <source>
        <dbReference type="PIRSR" id="PIRSR001365-1"/>
    </source>
</evidence>
<dbReference type="CDD" id="cd00408">
    <property type="entry name" value="DHDPS-like"/>
    <property type="match status" value="1"/>
</dbReference>
<proteinExistence type="inferred from homology"/>
<sequence>MTETTNPPFGISTALLTPFRRDGAINLPLLCAHAQEMLQRGVKGVTLFGTTGEGASIGFEERREAIKALRDAGIEAEVITLGLCASAVADVAAQVQQGVAFGITQFLLLPPFYFNDLTDAGLFRWHSDLFEIADPSARFILYHIPQITQVPLSFDLIMRLKDVFPDRVVAVKDSAGQWDNTRTLLESGRVPVLVGDERLLHKALPMGAAGSICGMANLFPARLTDLFQTHQEDTALSSDVDLIVSTPVIPALKHAMVTLTGNADWAPLRAPLQPLSADAKAAIEVRFAAKKDGGS</sequence>
<feature type="binding site" evidence="4">
    <location>
        <position position="212"/>
    </location>
    <ligand>
        <name>pyruvate</name>
        <dbReference type="ChEBI" id="CHEBI:15361"/>
    </ligand>
</feature>
<dbReference type="EMBL" id="SLZU01000011">
    <property type="protein sequence ID" value="TCS61534.1"/>
    <property type="molecule type" value="Genomic_DNA"/>
</dbReference>
<dbReference type="SMART" id="SM01130">
    <property type="entry name" value="DHDPS"/>
    <property type="match status" value="1"/>
</dbReference>
<dbReference type="PIRSF" id="PIRSF001365">
    <property type="entry name" value="DHDPS"/>
    <property type="match status" value="1"/>
</dbReference>
<comment type="caution">
    <text evidence="5">The sequence shown here is derived from an EMBL/GenBank/DDBJ whole genome shotgun (WGS) entry which is preliminary data.</text>
</comment>
<dbReference type="InterPro" id="IPR002220">
    <property type="entry name" value="DapA-like"/>
</dbReference>
<reference evidence="5 6" key="1">
    <citation type="submission" date="2019-03" db="EMBL/GenBank/DDBJ databases">
        <title>Genomic Encyclopedia of Type Strains, Phase IV (KMG-IV): sequencing the most valuable type-strain genomes for metagenomic binning, comparative biology and taxonomic classification.</title>
        <authorList>
            <person name="Goeker M."/>
        </authorList>
    </citation>
    <scope>NUCLEOTIDE SEQUENCE [LARGE SCALE GENOMIC DNA]</scope>
    <source>
        <strain evidence="5 6">DSM 104836</strain>
    </source>
</reference>
<evidence type="ECO:0000256" key="4">
    <source>
        <dbReference type="PIRSR" id="PIRSR001365-2"/>
    </source>
</evidence>
<keyword evidence="6" id="KW-1185">Reference proteome</keyword>
<dbReference type="InterPro" id="IPR013785">
    <property type="entry name" value="Aldolase_TIM"/>
</dbReference>
<dbReference type="Proteomes" id="UP000295696">
    <property type="component" value="Unassembled WGS sequence"/>
</dbReference>
<dbReference type="SUPFAM" id="SSF51569">
    <property type="entry name" value="Aldolase"/>
    <property type="match status" value="1"/>
</dbReference>
<feature type="active site" description="Schiff-base intermediate with substrate" evidence="3">
    <location>
        <position position="172"/>
    </location>
</feature>
<dbReference type="PANTHER" id="PTHR12128">
    <property type="entry name" value="DIHYDRODIPICOLINATE SYNTHASE"/>
    <property type="match status" value="1"/>
</dbReference>
<dbReference type="Gene3D" id="3.20.20.70">
    <property type="entry name" value="Aldolase class I"/>
    <property type="match status" value="1"/>
</dbReference>
<organism evidence="5 6">
    <name type="scientific">Primorskyibacter sedentarius</name>
    <dbReference type="NCBI Taxonomy" id="745311"/>
    <lineage>
        <taxon>Bacteria</taxon>
        <taxon>Pseudomonadati</taxon>
        <taxon>Pseudomonadota</taxon>
        <taxon>Alphaproteobacteria</taxon>
        <taxon>Rhodobacterales</taxon>
        <taxon>Roseobacteraceae</taxon>
        <taxon>Primorskyibacter</taxon>
    </lineage>
</organism>
<dbReference type="PRINTS" id="PR00146">
    <property type="entry name" value="DHPICSNTHASE"/>
</dbReference>
<dbReference type="OrthoDB" id="9782828at2"/>
<dbReference type="GO" id="GO:0008840">
    <property type="term" value="F:4-hydroxy-tetrahydrodipicolinate synthase activity"/>
    <property type="evidence" value="ECO:0007669"/>
    <property type="project" value="TreeGrafter"/>
</dbReference>
<feature type="binding site" evidence="4">
    <location>
        <position position="51"/>
    </location>
    <ligand>
        <name>pyruvate</name>
        <dbReference type="ChEBI" id="CHEBI:15361"/>
    </ligand>
</feature>